<evidence type="ECO:0000313" key="1">
    <source>
        <dbReference type="EMBL" id="AHY71196.1"/>
    </source>
</evidence>
<proteinExistence type="predicted"/>
<gene>
    <name evidence="1" type="ORF">ECRM12581_13330</name>
</gene>
<dbReference type="Proteomes" id="UP000025231">
    <property type="component" value="Chromosome"/>
</dbReference>
<protein>
    <submittedName>
        <fullName evidence="1">Uncharacterized protein</fullName>
    </submittedName>
</protein>
<evidence type="ECO:0000313" key="2">
    <source>
        <dbReference type="Proteomes" id="UP000025231"/>
    </source>
</evidence>
<name>A0ABC7ZTQ4_ECOLR</name>
<organism evidence="1 2">
    <name type="scientific">Escherichia coli O145:H28 (strain RM12581)</name>
    <dbReference type="NCBI Taxonomy" id="1248823"/>
    <lineage>
        <taxon>Bacteria</taxon>
        <taxon>Pseudomonadati</taxon>
        <taxon>Pseudomonadota</taxon>
        <taxon>Gammaproteobacteria</taxon>
        <taxon>Enterobacterales</taxon>
        <taxon>Enterobacteriaceae</taxon>
        <taxon>Escherichia</taxon>
    </lineage>
</organism>
<sequence length="42" mass="4332">MTKLPLIASLPVSKRTNVPSGMLNPTGAVIESPSTLSQNALP</sequence>
<reference evidence="1 2" key="1">
    <citation type="journal article" date="2014" name="Genome Announc.">
        <title>Complete Genome Sequences of Two Escherichia coli O145:H28 Outbreak Strains of Food Origin.</title>
        <authorList>
            <person name="Cooper K.K."/>
            <person name="Mandrell R.E."/>
            <person name="Louie J.W."/>
            <person name="Korlach J."/>
            <person name="Clark T.A."/>
            <person name="Parker C.T."/>
            <person name="Huynh S."/>
            <person name="Chain P.S."/>
            <person name="Ahmed S."/>
            <person name="Carter M.Q."/>
        </authorList>
    </citation>
    <scope>NUCLEOTIDE SEQUENCE [LARGE SCALE GENOMIC DNA]</scope>
    <source>
        <strain evidence="1 2">RM12581</strain>
    </source>
</reference>
<accession>A0ABC7ZTQ4</accession>
<dbReference type="AlphaFoldDB" id="A0ABC7ZTQ4"/>
<dbReference type="EMBL" id="CP007136">
    <property type="protein sequence ID" value="AHY71196.1"/>
    <property type="molecule type" value="Genomic_DNA"/>
</dbReference>